<dbReference type="Pfam" id="PF02458">
    <property type="entry name" value="Transferase"/>
    <property type="match status" value="1"/>
</dbReference>
<dbReference type="Proteomes" id="UP000796880">
    <property type="component" value="Unassembled WGS sequence"/>
</dbReference>
<dbReference type="Gene3D" id="3.30.559.10">
    <property type="entry name" value="Chloramphenicol acetyltransferase-like domain"/>
    <property type="match status" value="2"/>
</dbReference>
<dbReference type="PANTHER" id="PTHR31147">
    <property type="entry name" value="ACYL TRANSFERASE 4"/>
    <property type="match status" value="1"/>
</dbReference>
<comment type="similarity">
    <text evidence="1">Belongs to the plant acyltransferase family.</text>
</comment>
<evidence type="ECO:0000313" key="4">
    <source>
        <dbReference type="Proteomes" id="UP000796880"/>
    </source>
</evidence>
<evidence type="ECO:0000256" key="2">
    <source>
        <dbReference type="ARBA" id="ARBA00022679"/>
    </source>
</evidence>
<dbReference type="InterPro" id="IPR023213">
    <property type="entry name" value="CAT-like_dom_sf"/>
</dbReference>
<organism evidence="3 4">
    <name type="scientific">Rhamnella rubrinervis</name>
    <dbReference type="NCBI Taxonomy" id="2594499"/>
    <lineage>
        <taxon>Eukaryota</taxon>
        <taxon>Viridiplantae</taxon>
        <taxon>Streptophyta</taxon>
        <taxon>Embryophyta</taxon>
        <taxon>Tracheophyta</taxon>
        <taxon>Spermatophyta</taxon>
        <taxon>Magnoliopsida</taxon>
        <taxon>eudicotyledons</taxon>
        <taxon>Gunneridae</taxon>
        <taxon>Pentapetalae</taxon>
        <taxon>rosids</taxon>
        <taxon>fabids</taxon>
        <taxon>Rosales</taxon>
        <taxon>Rhamnaceae</taxon>
        <taxon>rhamnoid group</taxon>
        <taxon>Rhamneae</taxon>
        <taxon>Rhamnella</taxon>
    </lineage>
</organism>
<comment type="caution">
    <text evidence="3">The sequence shown here is derived from an EMBL/GenBank/DDBJ whole genome shotgun (WGS) entry which is preliminary data.</text>
</comment>
<keyword evidence="2" id="KW-0808">Transferase</keyword>
<evidence type="ECO:0000256" key="1">
    <source>
        <dbReference type="ARBA" id="ARBA00009861"/>
    </source>
</evidence>
<proteinExistence type="inferred from homology"/>
<dbReference type="PANTHER" id="PTHR31147:SF66">
    <property type="entry name" value="OS05G0315700 PROTEIN"/>
    <property type="match status" value="1"/>
</dbReference>
<name>A0A8K0MIQ5_9ROSA</name>
<dbReference type="InterPro" id="IPR050898">
    <property type="entry name" value="Plant_acyltransferase"/>
</dbReference>
<dbReference type="AlphaFoldDB" id="A0A8K0MIQ5"/>
<protein>
    <recommendedName>
        <fullName evidence="5">Methanol O-anthraniloyltransferase-like</fullName>
    </recommendedName>
</protein>
<accession>A0A8K0MIQ5</accession>
<reference evidence="3" key="1">
    <citation type="submission" date="2020-03" db="EMBL/GenBank/DDBJ databases">
        <title>A high-quality chromosome-level genome assembly of a woody plant with both climbing and erect habits, Rhamnella rubrinervis.</title>
        <authorList>
            <person name="Lu Z."/>
            <person name="Yang Y."/>
            <person name="Zhu X."/>
            <person name="Sun Y."/>
        </authorList>
    </citation>
    <scope>NUCLEOTIDE SEQUENCE</scope>
    <source>
        <strain evidence="3">BYM</strain>
        <tissue evidence="3">Leaf</tissue>
    </source>
</reference>
<evidence type="ECO:0000313" key="3">
    <source>
        <dbReference type="EMBL" id="KAF3447694.1"/>
    </source>
</evidence>
<gene>
    <name evidence="3" type="ORF">FNV43_RR08397</name>
</gene>
<evidence type="ECO:0008006" key="5">
    <source>
        <dbReference type="Google" id="ProtNLM"/>
    </source>
</evidence>
<dbReference type="EMBL" id="VOIH02000004">
    <property type="protein sequence ID" value="KAF3447694.1"/>
    <property type="molecule type" value="Genomic_DNA"/>
</dbReference>
<dbReference type="OrthoDB" id="1483986at2759"/>
<dbReference type="GO" id="GO:0009836">
    <property type="term" value="P:fruit ripening, climacteric"/>
    <property type="evidence" value="ECO:0007669"/>
    <property type="project" value="UniProtKB-ARBA"/>
</dbReference>
<keyword evidence="4" id="KW-1185">Reference proteome</keyword>
<dbReference type="GO" id="GO:0016740">
    <property type="term" value="F:transferase activity"/>
    <property type="evidence" value="ECO:0007669"/>
    <property type="project" value="UniProtKB-KW"/>
</dbReference>
<sequence>MASPSSHIAAISFQVKRCEPELVVPAKPTPREVKKLSEIDSQPATRFQIPVIWFYKNSSNNNSDGRDPVKVIREALGQTLVYYYPLAGRLIEDDNKNLMVDCNGRGVVFIEASADVTLQQLGPTIQPPFPYLDEVLYNVPGSDGILGCPLLLIQVTRLVCGGFILASRINHAMCDGFGIFLFMNTLGEMAQGAQHPSVPPVWQRELLDARNPPRITRTHHEYQLENIEQQPNLDEAEVIQHSFTLSSNQIMEIRKCLPPHLRTCSRFELITACLWRCRTLALNVDPDEDVQISCVVNGRGKKINKDLHLPVGYYGNAFAFPAAVSKAGVLCKNPLGYAVELVKKAKLEMNAEYIRSVADFMVLRGWPGLKMTGNLIVSDVTSSKLGEIDLGWGYPEFGGPPMAFPLITFYVKCNNKGEDGIVVPILLPLLAMEKFQQELKKLIEGTNNKHETMQRVKITSML</sequence>